<accession>A0A6V7KTG1</accession>
<protein>
    <recommendedName>
        <fullName evidence="3">NADP-dependent oxidoreductase domain-containing protein</fullName>
    </recommendedName>
</protein>
<name>A0A6V7KTG1_9HYME</name>
<dbReference type="EMBL" id="CADCXW020000231">
    <property type="protein sequence ID" value="CAD1565747.1"/>
    <property type="molecule type" value="Genomic_DNA"/>
</dbReference>
<evidence type="ECO:0000256" key="1">
    <source>
        <dbReference type="SAM" id="MobiDB-lite"/>
    </source>
</evidence>
<evidence type="ECO:0000313" key="2">
    <source>
        <dbReference type="EMBL" id="CAD1565747.1"/>
    </source>
</evidence>
<dbReference type="Gene3D" id="3.20.20.100">
    <property type="entry name" value="NADP-dependent oxidoreductase domain"/>
    <property type="match status" value="1"/>
</dbReference>
<gene>
    <name evidence="2" type="ORF">BBRV_LOCUS84603</name>
</gene>
<dbReference type="AlphaFoldDB" id="A0A6V7KTG1"/>
<dbReference type="SUPFAM" id="SSF51430">
    <property type="entry name" value="NAD(P)-linked oxidoreductase"/>
    <property type="match status" value="1"/>
</dbReference>
<sequence>MSLDYIPAAPITRQECHASDSNRVLEFAGTRGRRGIRATADPSARAEIRQNACSDCDPLAPRLWSGGDPEIRSTPARIRENFDVFDFRLDKDELGEIAKLDAGKRLGPDPDVPRTTFPTKD</sequence>
<reference evidence="2" key="1">
    <citation type="submission" date="2020-07" db="EMBL/GenBank/DDBJ databases">
        <authorList>
            <person name="Ferguson B K."/>
        </authorList>
    </citation>
    <scope>NUCLEOTIDE SEQUENCE</scope>
    <source>
        <strain evidence="2">L06</strain>
    </source>
</reference>
<feature type="compositionally biased region" description="Basic and acidic residues" evidence="1">
    <location>
        <begin position="102"/>
        <end position="112"/>
    </location>
</feature>
<proteinExistence type="predicted"/>
<feature type="region of interest" description="Disordered" evidence="1">
    <location>
        <begin position="102"/>
        <end position="121"/>
    </location>
</feature>
<organism evidence="2">
    <name type="scientific">Bracon brevicornis</name>
    <dbReference type="NCBI Taxonomy" id="1563983"/>
    <lineage>
        <taxon>Eukaryota</taxon>
        <taxon>Metazoa</taxon>
        <taxon>Ecdysozoa</taxon>
        <taxon>Arthropoda</taxon>
        <taxon>Hexapoda</taxon>
        <taxon>Insecta</taxon>
        <taxon>Pterygota</taxon>
        <taxon>Neoptera</taxon>
        <taxon>Endopterygota</taxon>
        <taxon>Hymenoptera</taxon>
        <taxon>Apocrita</taxon>
        <taxon>Ichneumonoidea</taxon>
        <taxon>Braconidae</taxon>
        <taxon>Braconinae</taxon>
        <taxon>Bracon</taxon>
    </lineage>
</organism>
<evidence type="ECO:0008006" key="3">
    <source>
        <dbReference type="Google" id="ProtNLM"/>
    </source>
</evidence>
<dbReference type="InterPro" id="IPR036812">
    <property type="entry name" value="NAD(P)_OxRdtase_dom_sf"/>
</dbReference>